<dbReference type="GO" id="GO:0062054">
    <property type="term" value="F:fluoride channel activity"/>
    <property type="evidence" value="ECO:0007669"/>
    <property type="project" value="UniProtKB-UniRule"/>
</dbReference>
<evidence type="ECO:0000313" key="12">
    <source>
        <dbReference type="EMBL" id="QEG37941.1"/>
    </source>
</evidence>
<comment type="function">
    <text evidence="11">Fluoride-specific ion channel. Important for reducing fluoride concentration in the cell, thus reducing its toxicity.</text>
</comment>
<dbReference type="InterPro" id="IPR003691">
    <property type="entry name" value="FluC"/>
</dbReference>
<keyword evidence="4 11" id="KW-0812">Transmembrane</keyword>
<keyword evidence="2 11" id="KW-1003">Cell membrane</keyword>
<keyword evidence="7 11" id="KW-0472">Membrane</keyword>
<dbReference type="OrthoDB" id="9815830at2"/>
<comment type="catalytic activity">
    <reaction evidence="10">
        <text>fluoride(in) = fluoride(out)</text>
        <dbReference type="Rhea" id="RHEA:76159"/>
        <dbReference type="ChEBI" id="CHEBI:17051"/>
    </reaction>
    <physiologicalReaction direction="left-to-right" evidence="10">
        <dbReference type="Rhea" id="RHEA:76160"/>
    </physiologicalReaction>
</comment>
<feature type="transmembrane region" description="Helical" evidence="11">
    <location>
        <begin position="66"/>
        <end position="84"/>
    </location>
</feature>
<dbReference type="KEGG" id="bgok:Pr1d_52890"/>
<dbReference type="PANTHER" id="PTHR28259">
    <property type="entry name" value="FLUORIDE EXPORT PROTEIN 1-RELATED"/>
    <property type="match status" value="1"/>
</dbReference>
<dbReference type="NCBIfam" id="TIGR00494">
    <property type="entry name" value="crcB"/>
    <property type="match status" value="1"/>
</dbReference>
<dbReference type="EMBL" id="CP042913">
    <property type="protein sequence ID" value="QEG37941.1"/>
    <property type="molecule type" value="Genomic_DNA"/>
</dbReference>
<keyword evidence="3" id="KW-0997">Cell inner membrane</keyword>
<keyword evidence="8 11" id="KW-0407">Ion channel</keyword>
<dbReference type="GO" id="GO:0046872">
    <property type="term" value="F:metal ion binding"/>
    <property type="evidence" value="ECO:0007669"/>
    <property type="project" value="UniProtKB-KW"/>
</dbReference>
<evidence type="ECO:0000256" key="10">
    <source>
        <dbReference type="ARBA" id="ARBA00035585"/>
    </source>
</evidence>
<evidence type="ECO:0000256" key="2">
    <source>
        <dbReference type="ARBA" id="ARBA00022475"/>
    </source>
</evidence>
<dbReference type="HAMAP" id="MF_00454">
    <property type="entry name" value="FluC"/>
    <property type="match status" value="1"/>
</dbReference>
<evidence type="ECO:0000256" key="8">
    <source>
        <dbReference type="ARBA" id="ARBA00023303"/>
    </source>
</evidence>
<comment type="similarity">
    <text evidence="9 11">Belongs to the fluoride channel Fluc/FEX (TC 1.A.43) family.</text>
</comment>
<keyword evidence="11" id="KW-0479">Metal-binding</keyword>
<evidence type="ECO:0000313" key="13">
    <source>
        <dbReference type="Proteomes" id="UP000323917"/>
    </source>
</evidence>
<keyword evidence="11" id="KW-0813">Transport</keyword>
<comment type="subcellular location">
    <subcellularLocation>
        <location evidence="1 11">Cell membrane</location>
        <topology evidence="1 11">Multi-pass membrane protein</topology>
    </subcellularLocation>
</comment>
<feature type="transmembrane region" description="Helical" evidence="11">
    <location>
        <begin position="35"/>
        <end position="54"/>
    </location>
</feature>
<feature type="binding site" evidence="11">
    <location>
        <position position="77"/>
    </location>
    <ligand>
        <name>Na(+)</name>
        <dbReference type="ChEBI" id="CHEBI:29101"/>
        <note>structural</note>
    </ligand>
</feature>
<dbReference type="AlphaFoldDB" id="A0A5B9QVB1"/>
<name>A0A5B9QVB1_9BACT</name>
<reference evidence="12 13" key="1">
    <citation type="submission" date="2019-08" db="EMBL/GenBank/DDBJ databases">
        <title>Deep-cultivation of Planctomycetes and their phenomic and genomic characterization uncovers novel biology.</title>
        <authorList>
            <person name="Wiegand S."/>
            <person name="Jogler M."/>
            <person name="Boedeker C."/>
            <person name="Pinto D."/>
            <person name="Vollmers J."/>
            <person name="Rivas-Marin E."/>
            <person name="Kohn T."/>
            <person name="Peeters S.H."/>
            <person name="Heuer A."/>
            <person name="Rast P."/>
            <person name="Oberbeckmann S."/>
            <person name="Bunk B."/>
            <person name="Jeske O."/>
            <person name="Meyerdierks A."/>
            <person name="Storesund J.E."/>
            <person name="Kallscheuer N."/>
            <person name="Luecker S."/>
            <person name="Lage O.M."/>
            <person name="Pohl T."/>
            <person name="Merkel B.J."/>
            <person name="Hornburger P."/>
            <person name="Mueller R.-W."/>
            <person name="Bruemmer F."/>
            <person name="Labrenz M."/>
            <person name="Spormann A.M."/>
            <person name="Op den Camp H."/>
            <person name="Overmann J."/>
            <person name="Amann R."/>
            <person name="Jetten M.S.M."/>
            <person name="Mascher T."/>
            <person name="Medema M.H."/>
            <person name="Devos D.P."/>
            <person name="Kaster A.-K."/>
            <person name="Ovreas L."/>
            <person name="Rohde M."/>
            <person name="Galperin M.Y."/>
            <person name="Jogler C."/>
        </authorList>
    </citation>
    <scope>NUCLEOTIDE SEQUENCE [LARGE SCALE GENOMIC DNA]</scope>
    <source>
        <strain evidence="12 13">Pr1d</strain>
    </source>
</reference>
<evidence type="ECO:0000256" key="4">
    <source>
        <dbReference type="ARBA" id="ARBA00022692"/>
    </source>
</evidence>
<dbReference type="RefSeq" id="WP_148076106.1">
    <property type="nucleotide sequence ID" value="NZ_CP042913.1"/>
</dbReference>
<protein>
    <recommendedName>
        <fullName evidence="11">Fluoride-specific ion channel FluC</fullName>
    </recommendedName>
</protein>
<accession>A0A5B9QVB1</accession>
<feature type="transmembrane region" description="Helical" evidence="11">
    <location>
        <begin position="96"/>
        <end position="117"/>
    </location>
</feature>
<dbReference type="Pfam" id="PF02537">
    <property type="entry name" value="CRCB"/>
    <property type="match status" value="1"/>
</dbReference>
<evidence type="ECO:0000256" key="7">
    <source>
        <dbReference type="ARBA" id="ARBA00023136"/>
    </source>
</evidence>
<evidence type="ECO:0000256" key="5">
    <source>
        <dbReference type="ARBA" id="ARBA00022989"/>
    </source>
</evidence>
<sequence>MKWLYIAIGGAVGSLLRYAVEGGIQRMAPGSFPWGTMSVNVLGCFAIGLLAGFFAGPQLVREEVRIGLTVGLLGGLTTFSTFGLESFNLANGGELRLALLNMFVSCGLGFSAVWLGYRMAERWYGV</sequence>
<keyword evidence="11" id="KW-0915">Sodium</keyword>
<proteinExistence type="inferred from homology"/>
<evidence type="ECO:0000256" key="3">
    <source>
        <dbReference type="ARBA" id="ARBA00022519"/>
    </source>
</evidence>
<dbReference type="PANTHER" id="PTHR28259:SF1">
    <property type="entry name" value="FLUORIDE EXPORT PROTEIN 1-RELATED"/>
    <property type="match status" value="1"/>
</dbReference>
<evidence type="ECO:0000256" key="6">
    <source>
        <dbReference type="ARBA" id="ARBA00023065"/>
    </source>
</evidence>
<dbReference type="GO" id="GO:0005886">
    <property type="term" value="C:plasma membrane"/>
    <property type="evidence" value="ECO:0007669"/>
    <property type="project" value="UniProtKB-SubCell"/>
</dbReference>
<evidence type="ECO:0000256" key="11">
    <source>
        <dbReference type="HAMAP-Rule" id="MF_00454"/>
    </source>
</evidence>
<dbReference type="Proteomes" id="UP000323917">
    <property type="component" value="Chromosome"/>
</dbReference>
<evidence type="ECO:0000256" key="1">
    <source>
        <dbReference type="ARBA" id="ARBA00004651"/>
    </source>
</evidence>
<keyword evidence="13" id="KW-1185">Reference proteome</keyword>
<keyword evidence="5 11" id="KW-1133">Transmembrane helix</keyword>
<gene>
    <name evidence="11 12" type="primary">crcB</name>
    <name evidence="11" type="synonym">fluC</name>
    <name evidence="12" type="ORF">Pr1d_52890</name>
</gene>
<dbReference type="GO" id="GO:0140114">
    <property type="term" value="P:cellular detoxification of fluoride"/>
    <property type="evidence" value="ECO:0007669"/>
    <property type="project" value="UniProtKB-UniRule"/>
</dbReference>
<feature type="binding site" evidence="11">
    <location>
        <position position="74"/>
    </location>
    <ligand>
        <name>Na(+)</name>
        <dbReference type="ChEBI" id="CHEBI:29101"/>
        <note>structural</note>
    </ligand>
</feature>
<comment type="activity regulation">
    <text evidence="11">Na(+) is not transported, but it plays an essential structural role and its presence is essential for fluoride channel function.</text>
</comment>
<organism evidence="12 13">
    <name type="scientific">Bythopirellula goksoeyrii</name>
    <dbReference type="NCBI Taxonomy" id="1400387"/>
    <lineage>
        <taxon>Bacteria</taxon>
        <taxon>Pseudomonadati</taxon>
        <taxon>Planctomycetota</taxon>
        <taxon>Planctomycetia</taxon>
        <taxon>Pirellulales</taxon>
        <taxon>Lacipirellulaceae</taxon>
        <taxon>Bythopirellula</taxon>
    </lineage>
</organism>
<keyword evidence="6 11" id="KW-0406">Ion transport</keyword>
<evidence type="ECO:0000256" key="9">
    <source>
        <dbReference type="ARBA" id="ARBA00035120"/>
    </source>
</evidence>